<dbReference type="SUPFAM" id="SSF51905">
    <property type="entry name" value="FAD/NAD(P)-binding domain"/>
    <property type="match status" value="1"/>
</dbReference>
<comment type="catalytic activity">
    <reaction evidence="3">
        <text>[thioredoxin]-dithiol + NADP(+) = [thioredoxin]-disulfide + NADPH + H(+)</text>
        <dbReference type="Rhea" id="RHEA:20345"/>
        <dbReference type="Rhea" id="RHEA-COMP:10698"/>
        <dbReference type="Rhea" id="RHEA-COMP:10700"/>
        <dbReference type="ChEBI" id="CHEBI:15378"/>
        <dbReference type="ChEBI" id="CHEBI:29950"/>
        <dbReference type="ChEBI" id="CHEBI:50058"/>
        <dbReference type="ChEBI" id="CHEBI:57783"/>
        <dbReference type="ChEBI" id="CHEBI:58349"/>
        <dbReference type="EC" id="1.8.1.9"/>
    </reaction>
</comment>
<dbReference type="Gene3D" id="3.40.30.10">
    <property type="entry name" value="Glutaredoxin"/>
    <property type="match status" value="1"/>
</dbReference>
<dbReference type="InterPro" id="IPR000595">
    <property type="entry name" value="cNMP-bd_dom"/>
</dbReference>
<keyword evidence="7" id="KW-1185">Reference proteome</keyword>
<dbReference type="AlphaFoldDB" id="A0A8J3ZNN2"/>
<accession>A0A8J3ZNN2</accession>
<dbReference type="Gene3D" id="2.60.120.10">
    <property type="entry name" value="Jelly Rolls"/>
    <property type="match status" value="1"/>
</dbReference>
<gene>
    <name evidence="6" type="primary">trxB_4</name>
    <name evidence="6" type="ORF">Vau01_125190</name>
</gene>
<proteinExistence type="predicted"/>
<dbReference type="Gene3D" id="3.50.50.60">
    <property type="entry name" value="FAD/NAD(P)-binding domain"/>
    <property type="match status" value="2"/>
</dbReference>
<evidence type="ECO:0000313" key="6">
    <source>
        <dbReference type="EMBL" id="GIJ65003.1"/>
    </source>
</evidence>
<dbReference type="PANTHER" id="PTHR48105">
    <property type="entry name" value="THIOREDOXIN REDUCTASE 1-RELATED-RELATED"/>
    <property type="match status" value="1"/>
</dbReference>
<organism evidence="6 7">
    <name type="scientific">Virgisporangium aurantiacum</name>
    <dbReference type="NCBI Taxonomy" id="175570"/>
    <lineage>
        <taxon>Bacteria</taxon>
        <taxon>Bacillati</taxon>
        <taxon>Actinomycetota</taxon>
        <taxon>Actinomycetes</taxon>
        <taxon>Micromonosporales</taxon>
        <taxon>Micromonosporaceae</taxon>
        <taxon>Virgisporangium</taxon>
    </lineage>
</organism>
<keyword evidence="1" id="KW-0285">Flavoprotein</keyword>
<dbReference type="Pfam" id="PF07992">
    <property type="entry name" value="Pyr_redox_2"/>
    <property type="match status" value="1"/>
</dbReference>
<dbReference type="GO" id="GO:0004791">
    <property type="term" value="F:thioredoxin-disulfide reductase (NADPH) activity"/>
    <property type="evidence" value="ECO:0007669"/>
    <property type="project" value="UniProtKB-EC"/>
</dbReference>
<evidence type="ECO:0000313" key="7">
    <source>
        <dbReference type="Proteomes" id="UP000612585"/>
    </source>
</evidence>
<dbReference type="Proteomes" id="UP000612585">
    <property type="component" value="Unassembled WGS sequence"/>
</dbReference>
<name>A0A8J3ZNN2_9ACTN</name>
<dbReference type="SUPFAM" id="SSF51206">
    <property type="entry name" value="cAMP-binding domain-like"/>
    <property type="match status" value="1"/>
</dbReference>
<evidence type="ECO:0000256" key="1">
    <source>
        <dbReference type="ARBA" id="ARBA00022630"/>
    </source>
</evidence>
<feature type="region of interest" description="Disordered" evidence="4">
    <location>
        <begin position="1"/>
        <end position="33"/>
    </location>
</feature>
<dbReference type="Pfam" id="PF00027">
    <property type="entry name" value="cNMP_binding"/>
    <property type="match status" value="1"/>
</dbReference>
<dbReference type="InterPro" id="IPR023753">
    <property type="entry name" value="FAD/NAD-binding_dom"/>
</dbReference>
<evidence type="ECO:0000256" key="4">
    <source>
        <dbReference type="SAM" id="MobiDB-lite"/>
    </source>
</evidence>
<sequence length="566" mass="60698">MGRRGIGAVTMTTPDETFGDLTETPDTDGASPRLDADQIRDLSAAGRRQAVQAGEVLIAEGQRDRDFLVVLSGKVGVYDGYGTPAQRLIRVHGPGRFLDEIGLLTGQPAFVSSIALDDGEMLAVPQPALRDMVHRHPKLGDLILRAFLCRREFLIDAVAGMRIIGSRYSPDVRRLREFAARNRIPHTWLDLEEDPQAAEVLKQLGVAPGDTPVVIWRGNQVLRKPDNADLARVVGLRRRSNGGRFADVVVVGAGPAGLAAAVYAASEGLSTVVVDAVATGGQAGTSSRIENYLGFPAGISGAELADRAVIQAEKFGATISVPAEAIGLEARDSFQTVRFDDATEITTHALVIATGARYRRLAVPRLDEFEGSSVYYAATAMEARFCEREPVVVVGGGNSAGQAAVFLARHAARVELLIRHDDLARDMSRYLVDRVEQCPAITVRRHTEVRELEGDDGQLRGIVVEDNRTGAHDRLAAALLFVFIGAEPCTGWLRGQLALDPRGYICTGPDVAGDTRAGRPPTNLETSRPGVLAVGDVRSGSIKRVASAVGEGAMAVRMIHEYLARP</sequence>
<feature type="domain" description="Cyclic nucleotide-binding" evidence="5">
    <location>
        <begin position="30"/>
        <end position="150"/>
    </location>
</feature>
<evidence type="ECO:0000256" key="3">
    <source>
        <dbReference type="ARBA" id="ARBA00048132"/>
    </source>
</evidence>
<keyword evidence="2" id="KW-0560">Oxidoreductase</keyword>
<dbReference type="PRINTS" id="PR00469">
    <property type="entry name" value="PNDRDTASEII"/>
</dbReference>
<protein>
    <submittedName>
        <fullName evidence="6">Thioredoxin reductase</fullName>
    </submittedName>
</protein>
<dbReference type="CDD" id="cd00038">
    <property type="entry name" value="CAP_ED"/>
    <property type="match status" value="1"/>
</dbReference>
<comment type="caution">
    <text evidence="6">The sequence shown here is derived from an EMBL/GenBank/DDBJ whole genome shotgun (WGS) entry which is preliminary data.</text>
</comment>
<dbReference type="PRINTS" id="PR00368">
    <property type="entry name" value="FADPNR"/>
</dbReference>
<evidence type="ECO:0000259" key="5">
    <source>
        <dbReference type="PROSITE" id="PS50042"/>
    </source>
</evidence>
<dbReference type="InterPro" id="IPR050097">
    <property type="entry name" value="Ferredoxin-NADP_redctase_2"/>
</dbReference>
<dbReference type="InterPro" id="IPR014710">
    <property type="entry name" value="RmlC-like_jellyroll"/>
</dbReference>
<dbReference type="EMBL" id="BOPG01000147">
    <property type="protein sequence ID" value="GIJ65003.1"/>
    <property type="molecule type" value="Genomic_DNA"/>
</dbReference>
<dbReference type="InterPro" id="IPR018490">
    <property type="entry name" value="cNMP-bd_dom_sf"/>
</dbReference>
<dbReference type="InterPro" id="IPR036188">
    <property type="entry name" value="FAD/NAD-bd_sf"/>
</dbReference>
<evidence type="ECO:0000256" key="2">
    <source>
        <dbReference type="ARBA" id="ARBA00023002"/>
    </source>
</evidence>
<dbReference type="SMART" id="SM00100">
    <property type="entry name" value="cNMP"/>
    <property type="match status" value="1"/>
</dbReference>
<dbReference type="PROSITE" id="PS50042">
    <property type="entry name" value="CNMP_BINDING_3"/>
    <property type="match status" value="1"/>
</dbReference>
<reference evidence="6" key="1">
    <citation type="submission" date="2021-01" db="EMBL/GenBank/DDBJ databases">
        <title>Whole genome shotgun sequence of Virgisporangium aurantiacum NBRC 16421.</title>
        <authorList>
            <person name="Komaki H."/>
            <person name="Tamura T."/>
        </authorList>
    </citation>
    <scope>NUCLEOTIDE SEQUENCE</scope>
    <source>
        <strain evidence="6">NBRC 16421</strain>
    </source>
</reference>